<reference evidence="3" key="2">
    <citation type="submission" date="2021-09" db="EMBL/GenBank/DDBJ databases">
        <authorList>
            <person name="Gilroy R."/>
        </authorList>
    </citation>
    <scope>NUCLEOTIDE SEQUENCE</scope>
    <source>
        <strain evidence="3">4100</strain>
    </source>
</reference>
<dbReference type="Pfam" id="PF00196">
    <property type="entry name" value="GerE"/>
    <property type="match status" value="1"/>
</dbReference>
<dbReference type="SMART" id="SM00421">
    <property type="entry name" value="HTH_LUXR"/>
    <property type="match status" value="1"/>
</dbReference>
<dbReference type="InterPro" id="IPR000792">
    <property type="entry name" value="Tscrpt_reg_LuxR_C"/>
</dbReference>
<sequence>MKHLFLIFALAITLAGCGRTQKDYDRMLADADHLLNTHRVDSAETLLQGIDAADLQHDSLRAKYHYIMALSHLRQNRSMIADSLIKDVHKYYRGKDTERDIISGTMLAWYKFWTDDTPGAMSTLDSIIALPDVPDSLLLRPIRVRALLGAAEYSGEKNIPYAKRLIQAESDTMRKMEAQYVLLEAYEYAGKNDSALMLTQQLIDYARDKKWGDKHMKFEMERAQILSEMGLYDESNAAIRYIIDKVADGNAHHDLYLIKAVNSLNLGNTALAKAELDYADSLVARSKDTNKIAYFQSFTRPWRTIIDYAQHRRVSVSQLASVNNRQQERFNRMKVSQWELERGALRQRSAALALKVESKQKTVVILAVSLIALLIATAATWLIYRHRRRALESDERAEALQKMVDELQSAPVEAPETGIKEAMRRAMLQQLGIVKMVAETPTEQNREMLRRISSIDGKIGDNMVNWSNIYSIIDSLYDNFHTNLHDKYGSLLNDKEEQIIILMVAGFSTKEIAVVTAQSAATVYVRKSSIRRKLGIPEKKDIVQWLVA</sequence>
<dbReference type="Gene3D" id="1.10.10.10">
    <property type="entry name" value="Winged helix-like DNA-binding domain superfamily/Winged helix DNA-binding domain"/>
    <property type="match status" value="1"/>
</dbReference>
<keyword evidence="1" id="KW-0812">Transmembrane</keyword>
<dbReference type="GO" id="GO:0006355">
    <property type="term" value="P:regulation of DNA-templated transcription"/>
    <property type="evidence" value="ECO:0007669"/>
    <property type="project" value="InterPro"/>
</dbReference>
<feature type="domain" description="HTH luxR-type" evidence="2">
    <location>
        <begin position="489"/>
        <end position="546"/>
    </location>
</feature>
<dbReference type="EMBL" id="DYXT01000025">
    <property type="protein sequence ID" value="HJE38960.1"/>
    <property type="molecule type" value="Genomic_DNA"/>
</dbReference>
<comment type="caution">
    <text evidence="3">The sequence shown here is derived from an EMBL/GenBank/DDBJ whole genome shotgun (WGS) entry which is preliminary data.</text>
</comment>
<name>A0A921E879_9BACT</name>
<reference evidence="3" key="1">
    <citation type="journal article" date="2021" name="PeerJ">
        <title>Extensive microbial diversity within the chicken gut microbiome revealed by metagenomics and culture.</title>
        <authorList>
            <person name="Gilroy R."/>
            <person name="Ravi A."/>
            <person name="Getino M."/>
            <person name="Pursley I."/>
            <person name="Horton D.L."/>
            <person name="Alikhan N.F."/>
            <person name="Baker D."/>
            <person name="Gharbi K."/>
            <person name="Hall N."/>
            <person name="Watson M."/>
            <person name="Adriaenssens E.M."/>
            <person name="Foster-Nyarko E."/>
            <person name="Jarju S."/>
            <person name="Secka A."/>
            <person name="Antonio M."/>
            <person name="Oren A."/>
            <person name="Chaudhuri R.R."/>
            <person name="La Ragione R."/>
            <person name="Hildebrand F."/>
            <person name="Pallen M.J."/>
        </authorList>
    </citation>
    <scope>NUCLEOTIDE SEQUENCE</scope>
    <source>
        <strain evidence="3">4100</strain>
    </source>
</reference>
<dbReference type="PROSITE" id="PS51257">
    <property type="entry name" value="PROKAR_LIPOPROTEIN"/>
    <property type="match status" value="1"/>
</dbReference>
<keyword evidence="1" id="KW-1133">Transmembrane helix</keyword>
<evidence type="ECO:0000313" key="4">
    <source>
        <dbReference type="Proteomes" id="UP000711407"/>
    </source>
</evidence>
<dbReference type="InterPro" id="IPR016032">
    <property type="entry name" value="Sig_transdc_resp-reg_C-effctor"/>
</dbReference>
<gene>
    <name evidence="3" type="ORF">K8V47_04280</name>
</gene>
<dbReference type="GO" id="GO:0003677">
    <property type="term" value="F:DNA binding"/>
    <property type="evidence" value="ECO:0007669"/>
    <property type="project" value="InterPro"/>
</dbReference>
<accession>A0A921E879</accession>
<organism evidence="3 4">
    <name type="scientific">Candidatus Amulumruptor caecigallinarius</name>
    <dbReference type="NCBI Taxonomy" id="2109911"/>
    <lineage>
        <taxon>Bacteria</taxon>
        <taxon>Pseudomonadati</taxon>
        <taxon>Bacteroidota</taxon>
        <taxon>Bacteroidia</taxon>
        <taxon>Bacteroidales</taxon>
        <taxon>Muribaculaceae</taxon>
        <taxon>Candidatus Amulumruptor</taxon>
    </lineage>
</organism>
<protein>
    <submittedName>
        <fullName evidence="3">LuxR family transcriptional regulator</fullName>
    </submittedName>
</protein>
<dbReference type="Proteomes" id="UP000711407">
    <property type="component" value="Unassembled WGS sequence"/>
</dbReference>
<evidence type="ECO:0000256" key="1">
    <source>
        <dbReference type="SAM" id="Phobius"/>
    </source>
</evidence>
<evidence type="ECO:0000313" key="3">
    <source>
        <dbReference type="EMBL" id="HJE38960.1"/>
    </source>
</evidence>
<proteinExistence type="predicted"/>
<dbReference type="AlphaFoldDB" id="A0A921E879"/>
<evidence type="ECO:0000259" key="2">
    <source>
        <dbReference type="SMART" id="SM00421"/>
    </source>
</evidence>
<dbReference type="SUPFAM" id="SSF46894">
    <property type="entry name" value="C-terminal effector domain of the bipartite response regulators"/>
    <property type="match status" value="1"/>
</dbReference>
<dbReference type="InterPro" id="IPR036388">
    <property type="entry name" value="WH-like_DNA-bd_sf"/>
</dbReference>
<keyword evidence="1" id="KW-0472">Membrane</keyword>
<feature type="transmembrane region" description="Helical" evidence="1">
    <location>
        <begin position="363"/>
        <end position="384"/>
    </location>
</feature>